<protein>
    <submittedName>
        <fullName evidence="1">Uncharacterized protein</fullName>
    </submittedName>
</protein>
<dbReference type="Proteomes" id="UP000323708">
    <property type="component" value="Unassembled WGS sequence"/>
</dbReference>
<accession>A0A5B0X293</accession>
<name>A0A5B0X293_9GAMM</name>
<dbReference type="RefSeq" id="WP_149610500.1">
    <property type="nucleotide sequence ID" value="NZ_VTUX01000002.1"/>
</dbReference>
<comment type="caution">
    <text evidence="1">The sequence shown here is derived from an EMBL/GenBank/DDBJ whole genome shotgun (WGS) entry which is preliminary data.</text>
</comment>
<sequence>MSALRIQLEPGQGQYRYLHNGGETGVIESWSVRPAGAPAALDVHCKRSAPGLQCRLEASVTDGLLHHCRLLWERQGDEPVTLDYRVGADKQELQRTGAGAEPQSQAWEAGTASPLFYPLMRLFTGPVMRSLCAQGGRGSVLVPRIAAHTTREALLLPEVSKRRAWCEREADTESPWELWRFVGGPYTVDASFWLDDRGLLQRYSWRQAPDSLWEVSLIEGESI</sequence>
<evidence type="ECO:0000313" key="1">
    <source>
        <dbReference type="EMBL" id="KAA1193393.1"/>
    </source>
</evidence>
<gene>
    <name evidence="1" type="ORF">F0M18_06035</name>
</gene>
<dbReference type="EMBL" id="VTUX01000002">
    <property type="protein sequence ID" value="KAA1193393.1"/>
    <property type="molecule type" value="Genomic_DNA"/>
</dbReference>
<evidence type="ECO:0000313" key="2">
    <source>
        <dbReference type="Proteomes" id="UP000323708"/>
    </source>
</evidence>
<reference evidence="1 2" key="1">
    <citation type="submission" date="2019-09" db="EMBL/GenBank/DDBJ databases">
        <authorList>
            <person name="Chen X.-Y."/>
        </authorList>
    </citation>
    <scope>NUCLEOTIDE SEQUENCE [LARGE SCALE GENOMIC DNA]</scope>
    <source>
        <strain evidence="1 2">NY5</strain>
    </source>
</reference>
<proteinExistence type="predicted"/>
<keyword evidence="2" id="KW-1185">Reference proteome</keyword>
<organism evidence="1 2">
    <name type="scientific">Pseudohalioglobus sediminis</name>
    <dbReference type="NCBI Taxonomy" id="2606449"/>
    <lineage>
        <taxon>Bacteria</taxon>
        <taxon>Pseudomonadati</taxon>
        <taxon>Pseudomonadota</taxon>
        <taxon>Gammaproteobacteria</taxon>
        <taxon>Cellvibrionales</taxon>
        <taxon>Halieaceae</taxon>
        <taxon>Pseudohalioglobus</taxon>
    </lineage>
</organism>
<dbReference type="AlphaFoldDB" id="A0A5B0X293"/>